<accession>A0A5C5XQ67</accession>
<dbReference type="InterPro" id="IPR003849">
    <property type="entry name" value="Preprotein_translocase_YajC"/>
</dbReference>
<keyword evidence="7" id="KW-0653">Protein transport</keyword>
<keyword evidence="9" id="KW-0811">Translocation</keyword>
<keyword evidence="10 12" id="KW-0472">Membrane</keyword>
<dbReference type="EMBL" id="SJPK01000010">
    <property type="protein sequence ID" value="TWT64621.1"/>
    <property type="molecule type" value="Genomic_DNA"/>
</dbReference>
<evidence type="ECO:0000256" key="5">
    <source>
        <dbReference type="ARBA" id="ARBA00022475"/>
    </source>
</evidence>
<evidence type="ECO:0000256" key="2">
    <source>
        <dbReference type="ARBA" id="ARBA00006742"/>
    </source>
</evidence>
<reference evidence="13 14" key="1">
    <citation type="submission" date="2019-02" db="EMBL/GenBank/DDBJ databases">
        <title>Deep-cultivation of Planctomycetes and their phenomic and genomic characterization uncovers novel biology.</title>
        <authorList>
            <person name="Wiegand S."/>
            <person name="Jogler M."/>
            <person name="Boedeker C."/>
            <person name="Pinto D."/>
            <person name="Vollmers J."/>
            <person name="Rivas-Marin E."/>
            <person name="Kohn T."/>
            <person name="Peeters S.H."/>
            <person name="Heuer A."/>
            <person name="Rast P."/>
            <person name="Oberbeckmann S."/>
            <person name="Bunk B."/>
            <person name="Jeske O."/>
            <person name="Meyerdierks A."/>
            <person name="Storesund J.E."/>
            <person name="Kallscheuer N."/>
            <person name="Luecker S."/>
            <person name="Lage O.M."/>
            <person name="Pohl T."/>
            <person name="Merkel B.J."/>
            <person name="Hornburger P."/>
            <person name="Mueller R.-W."/>
            <person name="Bruemmer F."/>
            <person name="Labrenz M."/>
            <person name="Spormann A.M."/>
            <person name="Op Den Camp H."/>
            <person name="Overmann J."/>
            <person name="Amann R."/>
            <person name="Jetten M.S.M."/>
            <person name="Mascher T."/>
            <person name="Medema M.H."/>
            <person name="Devos D.P."/>
            <person name="Kaster A.-K."/>
            <person name="Ovreas L."/>
            <person name="Rohde M."/>
            <person name="Galperin M.Y."/>
            <person name="Jogler C."/>
        </authorList>
    </citation>
    <scope>NUCLEOTIDE SEQUENCE [LARGE SCALE GENOMIC DNA]</scope>
    <source>
        <strain evidence="13 14">CA85</strain>
    </source>
</reference>
<dbReference type="NCBIfam" id="TIGR00739">
    <property type="entry name" value="yajC"/>
    <property type="match status" value="1"/>
</dbReference>
<protein>
    <recommendedName>
        <fullName evidence="3">Sec translocon accessory complex subunit YajC</fullName>
    </recommendedName>
</protein>
<dbReference type="PANTHER" id="PTHR33909:SF1">
    <property type="entry name" value="SEC TRANSLOCON ACCESSORY COMPLEX SUBUNIT YAJC"/>
    <property type="match status" value="1"/>
</dbReference>
<gene>
    <name evidence="13" type="ORF">CA85_37540</name>
</gene>
<dbReference type="SMART" id="SM01323">
    <property type="entry name" value="YajC"/>
    <property type="match status" value="1"/>
</dbReference>
<feature type="region of interest" description="Disordered" evidence="11">
    <location>
        <begin position="159"/>
        <end position="198"/>
    </location>
</feature>
<evidence type="ECO:0000313" key="14">
    <source>
        <dbReference type="Proteomes" id="UP000318053"/>
    </source>
</evidence>
<evidence type="ECO:0000256" key="3">
    <source>
        <dbReference type="ARBA" id="ARBA00014962"/>
    </source>
</evidence>
<proteinExistence type="inferred from homology"/>
<evidence type="ECO:0000256" key="6">
    <source>
        <dbReference type="ARBA" id="ARBA00022692"/>
    </source>
</evidence>
<dbReference type="GO" id="GO:0005886">
    <property type="term" value="C:plasma membrane"/>
    <property type="evidence" value="ECO:0007669"/>
    <property type="project" value="UniProtKB-SubCell"/>
</dbReference>
<comment type="similarity">
    <text evidence="2">Belongs to the YajC family.</text>
</comment>
<evidence type="ECO:0000256" key="11">
    <source>
        <dbReference type="SAM" id="MobiDB-lite"/>
    </source>
</evidence>
<evidence type="ECO:0000313" key="13">
    <source>
        <dbReference type="EMBL" id="TWT64621.1"/>
    </source>
</evidence>
<dbReference type="PANTHER" id="PTHR33909">
    <property type="entry name" value="SEC TRANSLOCON ACCESSORY COMPLEX SUBUNIT YAJC"/>
    <property type="match status" value="1"/>
</dbReference>
<comment type="subcellular location">
    <subcellularLocation>
        <location evidence="1">Cell membrane</location>
        <topology evidence="1">Single-pass membrane protein</topology>
    </subcellularLocation>
</comment>
<keyword evidence="14" id="KW-1185">Reference proteome</keyword>
<dbReference type="Pfam" id="PF02699">
    <property type="entry name" value="YajC"/>
    <property type="match status" value="1"/>
</dbReference>
<evidence type="ECO:0000256" key="12">
    <source>
        <dbReference type="SAM" id="Phobius"/>
    </source>
</evidence>
<evidence type="ECO:0000256" key="9">
    <source>
        <dbReference type="ARBA" id="ARBA00023010"/>
    </source>
</evidence>
<feature type="compositionally biased region" description="Polar residues" evidence="11">
    <location>
        <begin position="174"/>
        <end position="198"/>
    </location>
</feature>
<keyword evidence="4" id="KW-0813">Transport</keyword>
<keyword evidence="8 12" id="KW-1133">Transmembrane helix</keyword>
<evidence type="ECO:0000256" key="7">
    <source>
        <dbReference type="ARBA" id="ARBA00022927"/>
    </source>
</evidence>
<dbReference type="AlphaFoldDB" id="A0A5C5XQ67"/>
<dbReference type="GO" id="GO:0015031">
    <property type="term" value="P:protein transport"/>
    <property type="evidence" value="ECO:0007669"/>
    <property type="project" value="UniProtKB-KW"/>
</dbReference>
<evidence type="ECO:0000256" key="1">
    <source>
        <dbReference type="ARBA" id="ARBA00004162"/>
    </source>
</evidence>
<evidence type="ECO:0000256" key="8">
    <source>
        <dbReference type="ARBA" id="ARBA00022989"/>
    </source>
</evidence>
<comment type="caution">
    <text evidence="13">The sequence shown here is derived from an EMBL/GenBank/DDBJ whole genome shotgun (WGS) entry which is preliminary data.</text>
</comment>
<name>A0A5C5XQ67_9BACT</name>
<feature type="compositionally biased region" description="Basic and acidic residues" evidence="11">
    <location>
        <begin position="159"/>
        <end position="171"/>
    </location>
</feature>
<keyword evidence="6 12" id="KW-0812">Transmembrane</keyword>
<organism evidence="13 14">
    <name type="scientific">Allorhodopirellula solitaria</name>
    <dbReference type="NCBI Taxonomy" id="2527987"/>
    <lineage>
        <taxon>Bacteria</taxon>
        <taxon>Pseudomonadati</taxon>
        <taxon>Planctomycetota</taxon>
        <taxon>Planctomycetia</taxon>
        <taxon>Pirellulales</taxon>
        <taxon>Pirellulaceae</taxon>
        <taxon>Allorhodopirellula</taxon>
    </lineage>
</organism>
<evidence type="ECO:0000256" key="4">
    <source>
        <dbReference type="ARBA" id="ARBA00022448"/>
    </source>
</evidence>
<sequence length="198" mass="21036">MPGPIVLIPRLDPIFIEKANEFLTGTPVGRASDWAARLASPDTWITQAMLLAQDGGAEGAKPVGPQNIWEAFFASPLPLIAGLAMIWYVTWFLPEKRKRQNETNLLASLTKNDRVVTIGGLHGTVVSATADSDVITLKIDEAGTTRIKVNRSAVAAITEHAKGKPLGKDGKPGTAQQPGKVTRGESPSKNASGEESSD</sequence>
<dbReference type="Proteomes" id="UP000318053">
    <property type="component" value="Unassembled WGS sequence"/>
</dbReference>
<evidence type="ECO:0000256" key="10">
    <source>
        <dbReference type="ARBA" id="ARBA00023136"/>
    </source>
</evidence>
<feature type="transmembrane region" description="Helical" evidence="12">
    <location>
        <begin position="71"/>
        <end position="93"/>
    </location>
</feature>
<keyword evidence="5" id="KW-1003">Cell membrane</keyword>